<evidence type="ECO:0000313" key="1">
    <source>
        <dbReference type="EMBL" id="CAG7821985.1"/>
    </source>
</evidence>
<accession>A0A8J2PTB3</accession>
<organism evidence="1 2">
    <name type="scientific">Allacma fusca</name>
    <dbReference type="NCBI Taxonomy" id="39272"/>
    <lineage>
        <taxon>Eukaryota</taxon>
        <taxon>Metazoa</taxon>
        <taxon>Ecdysozoa</taxon>
        <taxon>Arthropoda</taxon>
        <taxon>Hexapoda</taxon>
        <taxon>Collembola</taxon>
        <taxon>Symphypleona</taxon>
        <taxon>Sminthuridae</taxon>
        <taxon>Allacma</taxon>
    </lineage>
</organism>
<dbReference type="Proteomes" id="UP000708208">
    <property type="component" value="Unassembled WGS sequence"/>
</dbReference>
<evidence type="ECO:0000313" key="2">
    <source>
        <dbReference type="Proteomes" id="UP000708208"/>
    </source>
</evidence>
<name>A0A8J2PTB3_9HEXA</name>
<feature type="non-terminal residue" evidence="1">
    <location>
        <position position="1"/>
    </location>
</feature>
<comment type="caution">
    <text evidence="1">The sequence shown here is derived from an EMBL/GenBank/DDBJ whole genome shotgun (WGS) entry which is preliminary data.</text>
</comment>
<keyword evidence="2" id="KW-1185">Reference proteome</keyword>
<gene>
    <name evidence="1" type="ORF">AFUS01_LOCUS32284</name>
</gene>
<dbReference type="AlphaFoldDB" id="A0A8J2PTB3"/>
<protein>
    <submittedName>
        <fullName evidence="1">Uncharacterized protein</fullName>
    </submittedName>
</protein>
<reference evidence="1" key="1">
    <citation type="submission" date="2021-06" db="EMBL/GenBank/DDBJ databases">
        <authorList>
            <person name="Hodson N. C."/>
            <person name="Mongue J. A."/>
            <person name="Jaron S. K."/>
        </authorList>
    </citation>
    <scope>NUCLEOTIDE SEQUENCE</scope>
</reference>
<sequence length="55" mass="6271">GAISNWAKTGITFDFIERTNLYGFPSHCLMNFIPSRTMSRESCGMRRSSEKGRKP</sequence>
<proteinExistence type="predicted"/>
<dbReference type="EMBL" id="CAJVCH010525041">
    <property type="protein sequence ID" value="CAG7821985.1"/>
    <property type="molecule type" value="Genomic_DNA"/>
</dbReference>